<reference evidence="1" key="1">
    <citation type="journal article" date="2019" name="Environ. Microbiol.">
        <title>Fungal ecological strategies reflected in gene transcription - a case study of two litter decomposers.</title>
        <authorList>
            <person name="Barbi F."/>
            <person name="Kohler A."/>
            <person name="Barry K."/>
            <person name="Baskaran P."/>
            <person name="Daum C."/>
            <person name="Fauchery L."/>
            <person name="Ihrmark K."/>
            <person name="Kuo A."/>
            <person name="LaButti K."/>
            <person name="Lipzen A."/>
            <person name="Morin E."/>
            <person name="Grigoriev I.V."/>
            <person name="Henrissat B."/>
            <person name="Lindahl B."/>
            <person name="Martin F."/>
        </authorList>
    </citation>
    <scope>NUCLEOTIDE SEQUENCE</scope>
    <source>
        <strain evidence="1">JB14</strain>
    </source>
</reference>
<proteinExistence type="predicted"/>
<feature type="non-terminal residue" evidence="1">
    <location>
        <position position="1"/>
    </location>
</feature>
<sequence>PTVKWLGVYFDQKLTFNYHVKAMAESAGKAMGSLVMLANTVKGFFQYHMWLMYKGCVIPVMTY</sequence>
<evidence type="ECO:0000313" key="2">
    <source>
        <dbReference type="Proteomes" id="UP000799118"/>
    </source>
</evidence>
<accession>A0A6A4IBF3</accession>
<feature type="non-terminal residue" evidence="1">
    <location>
        <position position="63"/>
    </location>
</feature>
<gene>
    <name evidence="1" type="ORF">BT96DRAFT_764117</name>
</gene>
<dbReference type="OrthoDB" id="3258143at2759"/>
<evidence type="ECO:0000313" key="1">
    <source>
        <dbReference type="EMBL" id="KAE9407951.1"/>
    </source>
</evidence>
<keyword evidence="2" id="KW-1185">Reference proteome</keyword>
<dbReference type="Proteomes" id="UP000799118">
    <property type="component" value="Unassembled WGS sequence"/>
</dbReference>
<protein>
    <submittedName>
        <fullName evidence="1">Uncharacterized protein</fullName>
    </submittedName>
</protein>
<dbReference type="AlphaFoldDB" id="A0A6A4IBF3"/>
<dbReference type="EMBL" id="ML769393">
    <property type="protein sequence ID" value="KAE9407951.1"/>
    <property type="molecule type" value="Genomic_DNA"/>
</dbReference>
<organism evidence="1 2">
    <name type="scientific">Gymnopus androsaceus JB14</name>
    <dbReference type="NCBI Taxonomy" id="1447944"/>
    <lineage>
        <taxon>Eukaryota</taxon>
        <taxon>Fungi</taxon>
        <taxon>Dikarya</taxon>
        <taxon>Basidiomycota</taxon>
        <taxon>Agaricomycotina</taxon>
        <taxon>Agaricomycetes</taxon>
        <taxon>Agaricomycetidae</taxon>
        <taxon>Agaricales</taxon>
        <taxon>Marasmiineae</taxon>
        <taxon>Omphalotaceae</taxon>
        <taxon>Gymnopus</taxon>
    </lineage>
</organism>
<name>A0A6A4IBF3_9AGAR</name>